<feature type="chain" id="PRO_5039267687" evidence="1">
    <location>
        <begin position="18"/>
        <end position="87"/>
    </location>
</feature>
<dbReference type="EMBL" id="JACHIR010000001">
    <property type="protein sequence ID" value="MBB5895353.1"/>
    <property type="molecule type" value="Genomic_DNA"/>
</dbReference>
<proteinExistence type="predicted"/>
<comment type="caution">
    <text evidence="2">The sequence shown here is derived from an EMBL/GenBank/DDBJ whole genome shotgun (WGS) entry which is preliminary data.</text>
</comment>
<organism evidence="2 3">
    <name type="scientific">Kutzneria kofuensis</name>
    <dbReference type="NCBI Taxonomy" id="103725"/>
    <lineage>
        <taxon>Bacteria</taxon>
        <taxon>Bacillati</taxon>
        <taxon>Actinomycetota</taxon>
        <taxon>Actinomycetes</taxon>
        <taxon>Pseudonocardiales</taxon>
        <taxon>Pseudonocardiaceae</taxon>
        <taxon>Kutzneria</taxon>
    </lineage>
</organism>
<dbReference type="AlphaFoldDB" id="A0A7W9KN45"/>
<evidence type="ECO:0000313" key="3">
    <source>
        <dbReference type="Proteomes" id="UP000585638"/>
    </source>
</evidence>
<keyword evidence="3" id="KW-1185">Reference proteome</keyword>
<gene>
    <name evidence="2" type="ORF">BJ998_006549</name>
</gene>
<reference evidence="2 3" key="1">
    <citation type="submission" date="2020-08" db="EMBL/GenBank/DDBJ databases">
        <title>Sequencing the genomes of 1000 actinobacteria strains.</title>
        <authorList>
            <person name="Klenk H.-P."/>
        </authorList>
    </citation>
    <scope>NUCLEOTIDE SEQUENCE [LARGE SCALE GENOMIC DNA]</scope>
    <source>
        <strain evidence="2 3">DSM 43851</strain>
    </source>
</reference>
<evidence type="ECO:0000256" key="1">
    <source>
        <dbReference type="SAM" id="SignalP"/>
    </source>
</evidence>
<dbReference type="RefSeq" id="WP_184867151.1">
    <property type="nucleotide sequence ID" value="NZ_BAAAWY010000015.1"/>
</dbReference>
<dbReference type="Proteomes" id="UP000585638">
    <property type="component" value="Unassembled WGS sequence"/>
</dbReference>
<name>A0A7W9KN45_9PSEU</name>
<feature type="signal peptide" evidence="1">
    <location>
        <begin position="1"/>
        <end position="17"/>
    </location>
</feature>
<sequence length="87" mass="9270">MKYFLAVAAIVFGLALANPWSVPTDTVAHHVAVDRSAVDQSTVDRHSVESVGTVVAEAPRMVVVSPQCYCVDYGILEVPADAVTKQV</sequence>
<keyword evidence="1" id="KW-0732">Signal</keyword>
<accession>A0A7W9KN45</accession>
<evidence type="ECO:0000313" key="2">
    <source>
        <dbReference type="EMBL" id="MBB5895353.1"/>
    </source>
</evidence>
<protein>
    <submittedName>
        <fullName evidence="2">Uncharacterized protein</fullName>
    </submittedName>
</protein>